<dbReference type="RefSeq" id="XP_003010177.1">
    <property type="nucleotide sequence ID" value="XM_003010131.1"/>
</dbReference>
<accession>D4B552</accession>
<evidence type="ECO:0000313" key="2">
    <source>
        <dbReference type="EMBL" id="EFE29537.1"/>
    </source>
</evidence>
<name>D4B552_ARTBC</name>
<dbReference type="AlphaFoldDB" id="D4B552"/>
<evidence type="ECO:0000256" key="1">
    <source>
        <dbReference type="SAM" id="MobiDB-lite"/>
    </source>
</evidence>
<reference evidence="3" key="1">
    <citation type="journal article" date="2011" name="Genome Biol.">
        <title>Comparative and functional genomics provide insights into the pathogenicity of dermatophytic fungi.</title>
        <authorList>
            <person name="Burmester A."/>
            <person name="Shelest E."/>
            <person name="Gloeckner G."/>
            <person name="Heddergott C."/>
            <person name="Schindler S."/>
            <person name="Staib P."/>
            <person name="Heidel A."/>
            <person name="Felder M."/>
            <person name="Petzold A."/>
            <person name="Szafranski K."/>
            <person name="Feuermann M."/>
            <person name="Pedruzzi I."/>
            <person name="Priebe S."/>
            <person name="Groth M."/>
            <person name="Winkler R."/>
            <person name="Li W."/>
            <person name="Kniemeyer O."/>
            <person name="Schroeckh V."/>
            <person name="Hertweck C."/>
            <person name="Hube B."/>
            <person name="White T.C."/>
            <person name="Platzer M."/>
            <person name="Guthke R."/>
            <person name="Heitman J."/>
            <person name="Woestemeyer J."/>
            <person name="Zipfel P.F."/>
            <person name="Monod M."/>
            <person name="Brakhage A.A."/>
        </authorList>
    </citation>
    <scope>NUCLEOTIDE SEQUENCE [LARGE SCALE GENOMIC DNA]</scope>
    <source>
        <strain evidence="3">ATCC MYA-4681 / CBS 112371</strain>
    </source>
</reference>
<comment type="caution">
    <text evidence="2">The sequence shown here is derived from an EMBL/GenBank/DDBJ whole genome shotgun (WGS) entry which is preliminary data.</text>
</comment>
<dbReference type="GeneID" id="9525445"/>
<dbReference type="STRING" id="663331.D4B552"/>
<protein>
    <submittedName>
        <fullName evidence="2">Uncharacterized protein</fullName>
    </submittedName>
</protein>
<organism evidence="2 3">
    <name type="scientific">Arthroderma benhamiae (strain ATCC MYA-4681 / CBS 112371)</name>
    <name type="common">Trichophyton mentagrophytes</name>
    <dbReference type="NCBI Taxonomy" id="663331"/>
    <lineage>
        <taxon>Eukaryota</taxon>
        <taxon>Fungi</taxon>
        <taxon>Dikarya</taxon>
        <taxon>Ascomycota</taxon>
        <taxon>Pezizomycotina</taxon>
        <taxon>Eurotiomycetes</taxon>
        <taxon>Eurotiomycetidae</taxon>
        <taxon>Onygenales</taxon>
        <taxon>Arthrodermataceae</taxon>
        <taxon>Trichophyton</taxon>
    </lineage>
</organism>
<sequence>MSTDQKSEEKINQDISLRNNNIDEEQNEISKDLPAYQNDPFGDEEFSDVKYKVMTWW</sequence>
<gene>
    <name evidence="2" type="ORF">ARB_03615</name>
</gene>
<dbReference type="eggNOG" id="KOG1303">
    <property type="taxonomic scope" value="Eukaryota"/>
</dbReference>
<proteinExistence type="predicted"/>
<feature type="region of interest" description="Disordered" evidence="1">
    <location>
        <begin position="1"/>
        <end position="41"/>
    </location>
</feature>
<dbReference type="HOGENOM" id="CLU_2996142_0_0_1"/>
<feature type="compositionally biased region" description="Basic and acidic residues" evidence="1">
    <location>
        <begin position="1"/>
        <end position="12"/>
    </location>
</feature>
<dbReference type="EMBL" id="ABSU01000037">
    <property type="protein sequence ID" value="EFE29537.1"/>
    <property type="molecule type" value="Genomic_DNA"/>
</dbReference>
<dbReference type="Proteomes" id="UP000008866">
    <property type="component" value="Unassembled WGS sequence"/>
</dbReference>
<dbReference type="KEGG" id="abe:ARB_03615"/>
<keyword evidence="3" id="KW-1185">Reference proteome</keyword>
<evidence type="ECO:0000313" key="3">
    <source>
        <dbReference type="Proteomes" id="UP000008866"/>
    </source>
</evidence>